<keyword evidence="2" id="KW-1185">Reference proteome</keyword>
<dbReference type="EMBL" id="RQGH01000011">
    <property type="protein sequence ID" value="TGL72134.1"/>
    <property type="molecule type" value="Genomic_DNA"/>
</dbReference>
<name>A0A4Z1A1B2_9LEPT</name>
<reference evidence="1" key="1">
    <citation type="journal article" date="2019" name="PLoS Negl. Trop. Dis.">
        <title>Revisiting the worldwide diversity of Leptospira species in the environment.</title>
        <authorList>
            <person name="Vincent A.T."/>
            <person name="Schiettekatte O."/>
            <person name="Bourhy P."/>
            <person name="Veyrier F.J."/>
            <person name="Picardeau M."/>
        </authorList>
    </citation>
    <scope>NUCLEOTIDE SEQUENCE [LARGE SCALE GENOMIC DNA]</scope>
    <source>
        <strain evidence="1">201702451</strain>
    </source>
</reference>
<comment type="caution">
    <text evidence="1">The sequence shown here is derived from an EMBL/GenBank/DDBJ whole genome shotgun (WGS) entry which is preliminary data.</text>
</comment>
<accession>A0A4Z1A1B2</accession>
<protein>
    <submittedName>
        <fullName evidence="1">Uncharacterized protein</fullName>
    </submittedName>
</protein>
<dbReference type="RefSeq" id="WP_135641066.1">
    <property type="nucleotide sequence ID" value="NZ_RQGH01000011.1"/>
</dbReference>
<dbReference type="Gene3D" id="2.60.40.10">
    <property type="entry name" value="Immunoglobulins"/>
    <property type="match status" value="1"/>
</dbReference>
<organism evidence="1 2">
    <name type="scientific">Leptospira jelokensis</name>
    <dbReference type="NCBI Taxonomy" id="2484931"/>
    <lineage>
        <taxon>Bacteria</taxon>
        <taxon>Pseudomonadati</taxon>
        <taxon>Spirochaetota</taxon>
        <taxon>Spirochaetia</taxon>
        <taxon>Leptospirales</taxon>
        <taxon>Leptospiraceae</taxon>
        <taxon>Leptospira</taxon>
    </lineage>
</organism>
<sequence>MVQKVLFSPIYLRIQIFFLCGCLVFCSSKESTPNSHIFANLLAFVGSAIENPNEKEEKEEENQKYFVIDTVSPRVLLENTEFVLKGKSLSSVTEIDLLGDGAKKYVFIVEQSDSKILLHVSYCPTLELNLIRTNEPGVANKLLVPCLGSFRYSFRNLILNLGEVIEPIPPTESVNLQRLRSLGEVSFSVDKTFPTGLHLDQNTGEIFGTPTETTGDAFQTFSIVAQLKEDPLVKINTQISVLVVTEAERENRICRPVSTTSTCRYPAPYSCANAGICFQGQFSCLMDIRCGL</sequence>
<gene>
    <name evidence="1" type="ORF">EHQ62_04660</name>
</gene>
<dbReference type="AlphaFoldDB" id="A0A4Z1A1B2"/>
<dbReference type="Pfam" id="PF05345">
    <property type="entry name" value="He_PIG"/>
    <property type="match status" value="1"/>
</dbReference>
<dbReference type="Proteomes" id="UP000297567">
    <property type="component" value="Unassembled WGS sequence"/>
</dbReference>
<evidence type="ECO:0000313" key="2">
    <source>
        <dbReference type="Proteomes" id="UP000297567"/>
    </source>
</evidence>
<dbReference type="InterPro" id="IPR013783">
    <property type="entry name" value="Ig-like_fold"/>
</dbReference>
<proteinExistence type="predicted"/>
<evidence type="ECO:0000313" key="1">
    <source>
        <dbReference type="EMBL" id="TGL72134.1"/>
    </source>
</evidence>